<keyword evidence="8" id="KW-1185">Reference proteome</keyword>
<dbReference type="EMBL" id="JBHSCY010000002">
    <property type="protein sequence ID" value="MFC4268897.1"/>
    <property type="molecule type" value="Genomic_DNA"/>
</dbReference>
<evidence type="ECO:0000256" key="5">
    <source>
        <dbReference type="SAM" id="MobiDB-lite"/>
    </source>
</evidence>
<dbReference type="Pfam" id="PF00849">
    <property type="entry name" value="PseudoU_synth_2"/>
    <property type="match status" value="1"/>
</dbReference>
<dbReference type="SMART" id="SM00363">
    <property type="entry name" value="S4"/>
    <property type="match status" value="1"/>
</dbReference>
<sequence>MENNNQQSINLNKFISSTGMCSRRDAEKLIIEGRVTINGKSTQLGNRVFENDVVKIDGKTIESKQKTLYIALNKPIGIVSTTDSKEKKNIVKQINHPQRLFPIGRLDKPSEGLIFLTNDGDIVNKILRAGNNHEKEYLVSVNKKIDDQFIHKMSNGIPILGTVTKKCKVEKLSEKVFKIILVQGLNRQIRRMCEYLGYEVTKLKRTRIMNITLGNLKPGDWRELTEDELKVINKMIATSSKTEEASVIKETLKRPKSKRNHSPSKNDFNKKSASFRKSSPKNKKKNNGFSSKKKRRF</sequence>
<evidence type="ECO:0000256" key="4">
    <source>
        <dbReference type="RuleBase" id="RU003887"/>
    </source>
</evidence>
<keyword evidence="2 4" id="KW-0413">Isomerase</keyword>
<organism evidence="7 8">
    <name type="scientific">Polaribacter marinivivus</name>
    <dbReference type="NCBI Taxonomy" id="1524260"/>
    <lineage>
        <taxon>Bacteria</taxon>
        <taxon>Pseudomonadati</taxon>
        <taxon>Bacteroidota</taxon>
        <taxon>Flavobacteriia</taxon>
        <taxon>Flavobacteriales</taxon>
        <taxon>Flavobacteriaceae</taxon>
    </lineage>
</organism>
<proteinExistence type="inferred from homology"/>
<name>A0ABV8RAS1_9FLAO</name>
<evidence type="ECO:0000259" key="6">
    <source>
        <dbReference type="SMART" id="SM00363"/>
    </source>
</evidence>
<dbReference type="CDD" id="cd00165">
    <property type="entry name" value="S4"/>
    <property type="match status" value="1"/>
</dbReference>
<evidence type="ECO:0000256" key="1">
    <source>
        <dbReference type="ARBA" id="ARBA00008348"/>
    </source>
</evidence>
<dbReference type="NCBIfam" id="NF007784">
    <property type="entry name" value="PRK10475.1"/>
    <property type="match status" value="1"/>
</dbReference>
<dbReference type="SUPFAM" id="SSF55120">
    <property type="entry name" value="Pseudouridine synthase"/>
    <property type="match status" value="1"/>
</dbReference>
<evidence type="ECO:0000256" key="3">
    <source>
        <dbReference type="PROSITE-ProRule" id="PRU00182"/>
    </source>
</evidence>
<dbReference type="Pfam" id="PF01479">
    <property type="entry name" value="S4"/>
    <property type="match status" value="1"/>
</dbReference>
<dbReference type="InterPro" id="IPR006145">
    <property type="entry name" value="PsdUridine_synth_RsuA/RluA"/>
</dbReference>
<protein>
    <recommendedName>
        <fullName evidence="4">Pseudouridine synthase</fullName>
        <ecNumber evidence="4">5.4.99.-</ecNumber>
    </recommendedName>
</protein>
<dbReference type="Gene3D" id="3.30.70.1560">
    <property type="entry name" value="Alpha-L RNA-binding motif"/>
    <property type="match status" value="1"/>
</dbReference>
<dbReference type="Gene3D" id="3.10.290.10">
    <property type="entry name" value="RNA-binding S4 domain"/>
    <property type="match status" value="1"/>
</dbReference>
<comment type="similarity">
    <text evidence="1 4">Belongs to the pseudouridine synthase RsuA family.</text>
</comment>
<dbReference type="InterPro" id="IPR050343">
    <property type="entry name" value="RsuA_PseudoU_synthase"/>
</dbReference>
<evidence type="ECO:0000256" key="2">
    <source>
        <dbReference type="ARBA" id="ARBA00023235"/>
    </source>
</evidence>
<reference evidence="8" key="1">
    <citation type="journal article" date="2019" name="Int. J. Syst. Evol. Microbiol.">
        <title>The Global Catalogue of Microorganisms (GCM) 10K type strain sequencing project: providing services to taxonomists for standard genome sequencing and annotation.</title>
        <authorList>
            <consortium name="The Broad Institute Genomics Platform"/>
            <consortium name="The Broad Institute Genome Sequencing Center for Infectious Disease"/>
            <person name="Wu L."/>
            <person name="Ma J."/>
        </authorList>
    </citation>
    <scope>NUCLEOTIDE SEQUENCE [LARGE SCALE GENOMIC DNA]</scope>
    <source>
        <strain evidence="8">CECT 8655</strain>
    </source>
</reference>
<dbReference type="GO" id="GO:0160138">
    <property type="term" value="F:23S rRNA pseudouridine(2604) synthase activity"/>
    <property type="evidence" value="ECO:0007669"/>
    <property type="project" value="UniProtKB-EC"/>
</dbReference>
<dbReference type="PANTHER" id="PTHR47683:SF2">
    <property type="entry name" value="RNA-BINDING S4 DOMAIN-CONTAINING PROTEIN"/>
    <property type="match status" value="1"/>
</dbReference>
<evidence type="ECO:0000313" key="8">
    <source>
        <dbReference type="Proteomes" id="UP001595826"/>
    </source>
</evidence>
<dbReference type="InterPro" id="IPR042092">
    <property type="entry name" value="PsdUridine_s_RsuA/RluB/E/F_cat"/>
</dbReference>
<dbReference type="PROSITE" id="PS50889">
    <property type="entry name" value="S4"/>
    <property type="match status" value="1"/>
</dbReference>
<dbReference type="InterPro" id="IPR000748">
    <property type="entry name" value="PsdUridine_synth_RsuA/RluB/E/F"/>
</dbReference>
<dbReference type="PANTHER" id="PTHR47683">
    <property type="entry name" value="PSEUDOURIDINE SYNTHASE FAMILY PROTEIN-RELATED"/>
    <property type="match status" value="1"/>
</dbReference>
<dbReference type="RefSeq" id="WP_377409705.1">
    <property type="nucleotide sequence ID" value="NZ_JBHSCY010000002.1"/>
</dbReference>
<gene>
    <name evidence="7" type="primary">rluF</name>
    <name evidence="7" type="ORF">ACFOWD_08285</name>
</gene>
<dbReference type="PROSITE" id="PS01149">
    <property type="entry name" value="PSI_RSU"/>
    <property type="match status" value="1"/>
</dbReference>
<feature type="compositionally biased region" description="Basic residues" evidence="5">
    <location>
        <begin position="278"/>
        <end position="297"/>
    </location>
</feature>
<comment type="caution">
    <text evidence="7">The sequence shown here is derived from an EMBL/GenBank/DDBJ whole genome shotgun (WGS) entry which is preliminary data.</text>
</comment>
<keyword evidence="3" id="KW-0694">RNA-binding</keyword>
<dbReference type="InterPro" id="IPR002942">
    <property type="entry name" value="S4_RNA-bd"/>
</dbReference>
<dbReference type="NCBIfam" id="TIGR00093">
    <property type="entry name" value="pseudouridine synthase"/>
    <property type="match status" value="1"/>
</dbReference>
<accession>A0ABV8RAS1</accession>
<dbReference type="SUPFAM" id="SSF55174">
    <property type="entry name" value="Alpha-L RNA-binding motif"/>
    <property type="match status" value="1"/>
</dbReference>
<dbReference type="InterPro" id="IPR018496">
    <property type="entry name" value="PsdUridine_synth_RsuA/RluB_CS"/>
</dbReference>
<dbReference type="InterPro" id="IPR020094">
    <property type="entry name" value="TruA/RsuA/RluB/E/F_N"/>
</dbReference>
<feature type="compositionally biased region" description="Basic and acidic residues" evidence="5">
    <location>
        <begin position="244"/>
        <end position="253"/>
    </location>
</feature>
<feature type="region of interest" description="Disordered" evidence="5">
    <location>
        <begin position="244"/>
        <end position="297"/>
    </location>
</feature>
<dbReference type="InterPro" id="IPR020103">
    <property type="entry name" value="PsdUridine_synth_cat_dom_sf"/>
</dbReference>
<evidence type="ECO:0000313" key="7">
    <source>
        <dbReference type="EMBL" id="MFC4268897.1"/>
    </source>
</evidence>
<dbReference type="EC" id="5.4.99.-" evidence="4"/>
<feature type="domain" description="RNA-binding S4" evidence="6">
    <location>
        <begin position="9"/>
        <end position="66"/>
    </location>
</feature>
<dbReference type="CDD" id="cd02554">
    <property type="entry name" value="PseudoU_synth_RluF"/>
    <property type="match status" value="1"/>
</dbReference>
<dbReference type="InterPro" id="IPR036986">
    <property type="entry name" value="S4_RNA-bd_sf"/>
</dbReference>
<dbReference type="Proteomes" id="UP001595826">
    <property type="component" value="Unassembled WGS sequence"/>
</dbReference>
<dbReference type="Gene3D" id="3.30.70.580">
    <property type="entry name" value="Pseudouridine synthase I, catalytic domain, N-terminal subdomain"/>
    <property type="match status" value="1"/>
</dbReference>